<dbReference type="EMBL" id="JADIXZ010000004">
    <property type="protein sequence ID" value="MBK6301411.1"/>
    <property type="molecule type" value="Genomic_DNA"/>
</dbReference>
<gene>
    <name evidence="1" type="ORF">IPF40_10320</name>
    <name evidence="2" type="ORF">IPI13_02785</name>
</gene>
<dbReference type="AlphaFoldDB" id="A0A935MGC3"/>
<accession>A0A935MGC3</accession>
<dbReference type="Proteomes" id="UP000718281">
    <property type="component" value="Unassembled WGS sequence"/>
</dbReference>
<dbReference type="Proteomes" id="UP000726105">
    <property type="component" value="Unassembled WGS sequence"/>
</dbReference>
<name>A0A935MGC3_9MICO</name>
<proteinExistence type="predicted"/>
<reference evidence="3 4" key="1">
    <citation type="submission" date="2020-10" db="EMBL/GenBank/DDBJ databases">
        <title>Connecting structure to function with the recovery of over 1000 high-quality activated sludge metagenome-assembled genomes encoding full-length rRNA genes using long-read sequencing.</title>
        <authorList>
            <person name="Singleton C.M."/>
            <person name="Petriglieri F."/>
            <person name="Kristensen J.M."/>
            <person name="Kirkegaard R.H."/>
            <person name="Michaelsen T.Y."/>
            <person name="Andersen M.H."/>
            <person name="Karst S.M."/>
            <person name="Dueholm M.S."/>
            <person name="Nielsen P.H."/>
            <person name="Albertsen M."/>
        </authorList>
    </citation>
    <scope>NUCLEOTIDE SEQUENCE [LARGE SCALE GENOMIC DNA]</scope>
    <source>
        <strain evidence="1">AalE_18-Q3-R2-46_BAT3C.188</strain>
        <strain evidence="2">Ega_18-Q3-R5-49_MAXAC.001</strain>
    </source>
</reference>
<sequence>MSGWQVGAAEIDELLADRSLQQVTGTAADGGPGLARAHQTFTSAQVLLANDPANAFVLAYDAARQACSALLAHQGLRPTAGGGHIAVERAVRAQFGAVFVAYGGLRRRRNEVEYPSHPDEAVAHDEAAAALDAVEAIMSAAEQLLPHLTLFRA</sequence>
<dbReference type="Gene3D" id="1.20.120.330">
    <property type="entry name" value="Nucleotidyltransferases domain 2"/>
    <property type="match status" value="1"/>
</dbReference>
<dbReference type="EMBL" id="JADJIB010000001">
    <property type="protein sequence ID" value="MBK7272112.1"/>
    <property type="molecule type" value="Genomic_DNA"/>
</dbReference>
<evidence type="ECO:0008006" key="5">
    <source>
        <dbReference type="Google" id="ProtNLM"/>
    </source>
</evidence>
<organism evidence="2 4">
    <name type="scientific">Candidatus Phosphoribacter hodrii</name>
    <dbReference type="NCBI Taxonomy" id="2953743"/>
    <lineage>
        <taxon>Bacteria</taxon>
        <taxon>Bacillati</taxon>
        <taxon>Actinomycetota</taxon>
        <taxon>Actinomycetes</taxon>
        <taxon>Micrococcales</taxon>
        <taxon>Dermatophilaceae</taxon>
        <taxon>Candidatus Phosphoribacter</taxon>
    </lineage>
</organism>
<evidence type="ECO:0000313" key="4">
    <source>
        <dbReference type="Proteomes" id="UP000726105"/>
    </source>
</evidence>
<evidence type="ECO:0000313" key="3">
    <source>
        <dbReference type="Proteomes" id="UP000718281"/>
    </source>
</evidence>
<evidence type="ECO:0000313" key="2">
    <source>
        <dbReference type="EMBL" id="MBK7272112.1"/>
    </source>
</evidence>
<protein>
    <recommendedName>
        <fullName evidence="5">HEPN domain-containing protein</fullName>
    </recommendedName>
</protein>
<comment type="caution">
    <text evidence="2">The sequence shown here is derived from an EMBL/GenBank/DDBJ whole genome shotgun (WGS) entry which is preliminary data.</text>
</comment>
<evidence type="ECO:0000313" key="1">
    <source>
        <dbReference type="EMBL" id="MBK6301411.1"/>
    </source>
</evidence>